<dbReference type="PANTHER" id="PTHR38589:SF1">
    <property type="entry name" value="BLR0621 PROTEIN"/>
    <property type="match status" value="1"/>
</dbReference>
<dbReference type="EMBL" id="SZPX01000008">
    <property type="protein sequence ID" value="TKI68429.1"/>
    <property type="molecule type" value="Genomic_DNA"/>
</dbReference>
<accession>A0A4U2Z2X8</accession>
<dbReference type="Proteomes" id="UP000309561">
    <property type="component" value="Unassembled WGS sequence"/>
</dbReference>
<dbReference type="OrthoDB" id="9804204at2"/>
<dbReference type="Pfam" id="PF03734">
    <property type="entry name" value="YkuD"/>
    <property type="match status" value="1"/>
</dbReference>
<sequence length="226" mass="25674">MVKSFLIIIICQIFVFAGEQMVLVVGDEYNSSKAELYTFEDSVMVFDPIKVNVGKNGFGFGLGKIELFQKEEEPTKFEGDQKAPIGIFSLDAIFGYEKDLKFKMPYIHAKKGVICVDDSDSEFYNKIIKEPKIKPKSFEEMRRDDGQYELGIVVGHNKKQLKKRGSCIFMHVQKAQDAPTAGCTSMTLEEIKKIASWLDESKSPILIQITRSQLEEVLKLYGSLKF</sequence>
<dbReference type="InterPro" id="IPR005490">
    <property type="entry name" value="LD_TPept_cat_dom"/>
</dbReference>
<reference evidence="2 3" key="1">
    <citation type="submission" date="2019-04" db="EMBL/GenBank/DDBJ databases">
        <title>Sulfurimonas crateris sp. nov. a facultative anaerobic sulfur-oxidizing chemolithautotrophic bacterium isolated from a terrestrial mud vulcano.</title>
        <authorList>
            <person name="Ratnikova N.M."/>
            <person name="Slobodkin A.I."/>
            <person name="Merkel A.Y."/>
            <person name="Novikov A."/>
            <person name="Bonch-Osmolovskaya E.A."/>
            <person name="Slobodkina G.B."/>
        </authorList>
    </citation>
    <scope>NUCLEOTIDE SEQUENCE [LARGE SCALE GENOMIC DNA]</scope>
    <source>
        <strain evidence="2 3">SN118</strain>
    </source>
</reference>
<keyword evidence="3" id="KW-1185">Reference proteome</keyword>
<evidence type="ECO:0000313" key="2">
    <source>
        <dbReference type="EMBL" id="TKI68429.1"/>
    </source>
</evidence>
<evidence type="ECO:0000259" key="1">
    <source>
        <dbReference type="Pfam" id="PF03734"/>
    </source>
</evidence>
<name>A0A4U2Z2X8_9BACT</name>
<comment type="caution">
    <text evidence="2">The sequence shown here is derived from an EMBL/GenBank/DDBJ whole genome shotgun (WGS) entry which is preliminary data.</text>
</comment>
<organism evidence="2 3">
    <name type="scientific">Sulfurimonas crateris</name>
    <dbReference type="NCBI Taxonomy" id="2574727"/>
    <lineage>
        <taxon>Bacteria</taxon>
        <taxon>Pseudomonadati</taxon>
        <taxon>Campylobacterota</taxon>
        <taxon>Epsilonproteobacteria</taxon>
        <taxon>Campylobacterales</taxon>
        <taxon>Sulfurimonadaceae</taxon>
        <taxon>Sulfurimonas</taxon>
    </lineage>
</organism>
<proteinExistence type="predicted"/>
<protein>
    <recommendedName>
        <fullName evidence="1">L,D-TPase catalytic domain-containing protein</fullName>
    </recommendedName>
</protein>
<dbReference type="PANTHER" id="PTHR38589">
    <property type="entry name" value="BLR0621 PROTEIN"/>
    <property type="match status" value="1"/>
</dbReference>
<gene>
    <name evidence="2" type="ORF">FCU45_10475</name>
</gene>
<feature type="domain" description="L,D-TPase catalytic" evidence="1">
    <location>
        <begin position="36"/>
        <end position="205"/>
    </location>
</feature>
<dbReference type="GO" id="GO:0016740">
    <property type="term" value="F:transferase activity"/>
    <property type="evidence" value="ECO:0007669"/>
    <property type="project" value="InterPro"/>
</dbReference>
<dbReference type="AlphaFoldDB" id="A0A4U2Z2X8"/>
<evidence type="ECO:0000313" key="3">
    <source>
        <dbReference type="Proteomes" id="UP000309561"/>
    </source>
</evidence>